<dbReference type="Pfam" id="PF00850">
    <property type="entry name" value="Hist_deacetyl"/>
    <property type="match status" value="1"/>
</dbReference>
<dbReference type="Proteomes" id="UP000501534">
    <property type="component" value="Chromosome"/>
</dbReference>
<dbReference type="SUPFAM" id="SSF52768">
    <property type="entry name" value="Arginase/deacetylase"/>
    <property type="match status" value="1"/>
</dbReference>
<name>A0A6M4GY15_9PROT</name>
<dbReference type="KEGG" id="uru:DSM104443_02469"/>
<dbReference type="RefSeq" id="WP_171092704.1">
    <property type="nucleotide sequence ID" value="NZ_CP053069.1"/>
</dbReference>
<dbReference type="InterPro" id="IPR023801">
    <property type="entry name" value="His_deacetylse_dom"/>
</dbReference>
<feature type="domain" description="Histone deacetylase" evidence="2">
    <location>
        <begin position="20"/>
        <end position="303"/>
    </location>
</feature>
<comment type="similarity">
    <text evidence="1">Belongs to the histone deacetylase family.</text>
</comment>
<reference evidence="3 4" key="1">
    <citation type="submission" date="2020-04" db="EMBL/GenBank/DDBJ databases">
        <title>Usitatibacter rugosus gen. nov., sp. nov. and Usitatibacter palustris sp. nov., novel members of Usitatibacteraceae fam. nov. within the order Nitrosomonadales isolated from soil.</title>
        <authorList>
            <person name="Huber K.J."/>
            <person name="Neumann-Schaal M."/>
            <person name="Geppert A."/>
            <person name="Luckner M."/>
            <person name="Wanner G."/>
            <person name="Overmann J."/>
        </authorList>
    </citation>
    <scope>NUCLEOTIDE SEQUENCE [LARGE SCALE GENOMIC DNA]</scope>
    <source>
        <strain evidence="3 4">0125_3</strain>
    </source>
</reference>
<dbReference type="PRINTS" id="PR01270">
    <property type="entry name" value="HDASUPER"/>
</dbReference>
<protein>
    <submittedName>
        <fullName evidence="3">Histone deacetylase-like amidohydrolase</fullName>
        <ecNumber evidence="3">3.5.1.-</ecNumber>
    </submittedName>
</protein>
<proteinExistence type="inferred from homology"/>
<dbReference type="CDD" id="cd11599">
    <property type="entry name" value="HDAC_classII_2"/>
    <property type="match status" value="1"/>
</dbReference>
<dbReference type="Gene3D" id="3.40.800.20">
    <property type="entry name" value="Histone deacetylase domain"/>
    <property type="match status" value="1"/>
</dbReference>
<organism evidence="3 4">
    <name type="scientific">Usitatibacter rugosus</name>
    <dbReference type="NCBI Taxonomy" id="2732067"/>
    <lineage>
        <taxon>Bacteria</taxon>
        <taxon>Pseudomonadati</taxon>
        <taxon>Pseudomonadota</taxon>
        <taxon>Betaproteobacteria</taxon>
        <taxon>Nitrosomonadales</taxon>
        <taxon>Usitatibacteraceae</taxon>
        <taxon>Usitatibacter</taxon>
    </lineage>
</organism>
<sequence length="307" mass="33681">MAVALLTHPDCVLHEMGDHHPESPERLRAVLAAIEGAGLAPKLRIERAPEATREQLLRIHHPDHVDLIFDASPQASYAYLDPDTSMNPKSLSAALHAAGAVVRGTDLVMSGEVKSAFCAVRPPGHHATPERPMGFCLFNNVAIGAAHALEAHGLERVAVLDFDVHHGNGTEDAFHEDPRVMLCSTFQHPYYPHCGAESGNEHIINVPLPAMTDGEGFRQAVEEVWIPALDRFNPQLIFVSAGFDAHREDPLAYLNLEDEDYRWVTERLVEVANRHAQGRVVSTLEGGYNTVALGRCVVEHLEVLVAH</sequence>
<evidence type="ECO:0000313" key="3">
    <source>
        <dbReference type="EMBL" id="QJR11394.1"/>
    </source>
</evidence>
<dbReference type="GO" id="GO:0016787">
    <property type="term" value="F:hydrolase activity"/>
    <property type="evidence" value="ECO:0007669"/>
    <property type="project" value="UniProtKB-KW"/>
</dbReference>
<dbReference type="EC" id="3.5.1.-" evidence="3"/>
<dbReference type="GO" id="GO:0004407">
    <property type="term" value="F:histone deacetylase activity"/>
    <property type="evidence" value="ECO:0007669"/>
    <property type="project" value="TreeGrafter"/>
</dbReference>
<keyword evidence="4" id="KW-1185">Reference proteome</keyword>
<dbReference type="GO" id="GO:0040029">
    <property type="term" value="P:epigenetic regulation of gene expression"/>
    <property type="evidence" value="ECO:0007669"/>
    <property type="project" value="TreeGrafter"/>
</dbReference>
<evidence type="ECO:0000313" key="4">
    <source>
        <dbReference type="Proteomes" id="UP000501534"/>
    </source>
</evidence>
<keyword evidence="3" id="KW-0378">Hydrolase</keyword>
<dbReference type="PANTHER" id="PTHR10625:SF10">
    <property type="entry name" value="HISTONE DEACETYLASE HDAC1"/>
    <property type="match status" value="1"/>
</dbReference>
<dbReference type="InterPro" id="IPR023696">
    <property type="entry name" value="Ureohydrolase_dom_sf"/>
</dbReference>
<dbReference type="PANTHER" id="PTHR10625">
    <property type="entry name" value="HISTONE DEACETYLASE HDAC1-RELATED"/>
    <property type="match status" value="1"/>
</dbReference>
<dbReference type="InterPro" id="IPR037138">
    <property type="entry name" value="His_deacetylse_dom_sf"/>
</dbReference>
<dbReference type="AlphaFoldDB" id="A0A6M4GY15"/>
<evidence type="ECO:0000256" key="1">
    <source>
        <dbReference type="ARBA" id="ARBA00005947"/>
    </source>
</evidence>
<gene>
    <name evidence="3" type="ORF">DSM104443_02469</name>
</gene>
<dbReference type="InterPro" id="IPR000286">
    <property type="entry name" value="HDACs"/>
</dbReference>
<dbReference type="EMBL" id="CP053069">
    <property type="protein sequence ID" value="QJR11394.1"/>
    <property type="molecule type" value="Genomic_DNA"/>
</dbReference>
<accession>A0A6M4GY15</accession>
<evidence type="ECO:0000259" key="2">
    <source>
        <dbReference type="Pfam" id="PF00850"/>
    </source>
</evidence>